<evidence type="ECO:0000313" key="2">
    <source>
        <dbReference type="Proteomes" id="UP001165960"/>
    </source>
</evidence>
<accession>A0ACC2RLD9</accession>
<name>A0ACC2RLD9_9FUNG</name>
<reference evidence="1" key="1">
    <citation type="submission" date="2022-04" db="EMBL/GenBank/DDBJ databases">
        <title>Genome of the entomopathogenic fungus Entomophthora muscae.</title>
        <authorList>
            <person name="Elya C."/>
            <person name="Lovett B.R."/>
            <person name="Lee E."/>
            <person name="Macias A.M."/>
            <person name="Hajek A.E."/>
            <person name="De Bivort B.L."/>
            <person name="Kasson M.T."/>
            <person name="De Fine Licht H.H."/>
            <person name="Stajich J.E."/>
        </authorList>
    </citation>
    <scope>NUCLEOTIDE SEQUENCE</scope>
    <source>
        <strain evidence="1">Berkeley</strain>
    </source>
</reference>
<evidence type="ECO:0000313" key="1">
    <source>
        <dbReference type="EMBL" id="KAJ9050861.1"/>
    </source>
</evidence>
<protein>
    <submittedName>
        <fullName evidence="1">Uncharacterized protein</fullName>
    </submittedName>
</protein>
<dbReference type="Proteomes" id="UP001165960">
    <property type="component" value="Unassembled WGS sequence"/>
</dbReference>
<organism evidence="1 2">
    <name type="scientific">Entomophthora muscae</name>
    <dbReference type="NCBI Taxonomy" id="34485"/>
    <lineage>
        <taxon>Eukaryota</taxon>
        <taxon>Fungi</taxon>
        <taxon>Fungi incertae sedis</taxon>
        <taxon>Zoopagomycota</taxon>
        <taxon>Entomophthoromycotina</taxon>
        <taxon>Entomophthoromycetes</taxon>
        <taxon>Entomophthorales</taxon>
        <taxon>Entomophthoraceae</taxon>
        <taxon>Entomophthora</taxon>
    </lineage>
</organism>
<proteinExistence type="predicted"/>
<dbReference type="EMBL" id="QTSX02007134">
    <property type="protein sequence ID" value="KAJ9050861.1"/>
    <property type="molecule type" value="Genomic_DNA"/>
</dbReference>
<gene>
    <name evidence="1" type="ORF">DSO57_1010412</name>
</gene>
<sequence length="129" mass="14120">MQKLNVFSAYSFDQLQQVADLAAQGLNKLKQEFDQGRAATAAAIAKLQTQVNELSTPKQDISPSPPSDNLMDREQKLWDAIQELQASTCSQGHPCQDSPSLLLLLLVSSKTSTSFHPKSLVKITTISTF</sequence>
<comment type="caution">
    <text evidence="1">The sequence shown here is derived from an EMBL/GenBank/DDBJ whole genome shotgun (WGS) entry which is preliminary data.</text>
</comment>
<keyword evidence="2" id="KW-1185">Reference proteome</keyword>